<evidence type="ECO:0000256" key="4">
    <source>
        <dbReference type="SAM" id="Phobius"/>
    </source>
</evidence>
<protein>
    <submittedName>
        <fullName evidence="6">Transpeptidase family protein</fullName>
    </submittedName>
</protein>
<dbReference type="GO" id="GO:0004180">
    <property type="term" value="F:carboxypeptidase activity"/>
    <property type="evidence" value="ECO:0007669"/>
    <property type="project" value="UniProtKB-KW"/>
</dbReference>
<evidence type="ECO:0000313" key="7">
    <source>
        <dbReference type="Proteomes" id="UP000483362"/>
    </source>
</evidence>
<evidence type="ECO:0000313" key="6">
    <source>
        <dbReference type="EMBL" id="MSS18617.1"/>
    </source>
</evidence>
<dbReference type="EMBL" id="VULT01000027">
    <property type="protein sequence ID" value="MSS18617.1"/>
    <property type="molecule type" value="Genomic_DNA"/>
</dbReference>
<dbReference type="GO" id="GO:0071555">
    <property type="term" value="P:cell wall organization"/>
    <property type="evidence" value="ECO:0007669"/>
    <property type="project" value="TreeGrafter"/>
</dbReference>
<feature type="transmembrane region" description="Helical" evidence="4">
    <location>
        <begin position="12"/>
        <end position="29"/>
    </location>
</feature>
<dbReference type="Gene3D" id="3.40.710.10">
    <property type="entry name" value="DD-peptidase/beta-lactamase superfamily"/>
    <property type="match status" value="1"/>
</dbReference>
<dbReference type="PANTHER" id="PTHR30627">
    <property type="entry name" value="PEPTIDOGLYCAN D,D-TRANSPEPTIDASE"/>
    <property type="match status" value="1"/>
</dbReference>
<keyword evidence="4" id="KW-1133">Transmembrane helix</keyword>
<comment type="caution">
    <text evidence="6">The sequence shown here is derived from an EMBL/GenBank/DDBJ whole genome shotgun (WGS) entry which is preliminary data.</text>
</comment>
<evidence type="ECO:0000256" key="3">
    <source>
        <dbReference type="ARBA" id="ARBA00023136"/>
    </source>
</evidence>
<sequence length="703" mass="77613">MKQSNKKHILARYLLVVGFMLMFSSLIIYDTFKTTVIYAHQWESKADSLWLDTTEIEPERGKILADNGTVLAANMNFFTARVDFGSAGIKDDTLRRYLPALCDSLAAFDPNKSKTAAQWKAEILEARAKRKTSFRLFKKLSHNEFEHLKQFPFFNKRQRESGLYAEKQNARCKPYGMMASRSIGNVSERVDTVYNKATGRRRIVSHGYHGHSGLEMALDSLLYGVPGKAQNIQLTNNAVKWSIVPAISGYDITTTINVQLQDILEEELSSMLKESNARWGTAVLMQVQTGEIKAISNLEWNEEAGDYVEGRNNAVLGYEPGSVMKPISMMVALENGTVKNIDAKWETGAVWNYCGRPIKDPHGGAALSPREIIEMSSNIGMSKITVQAYGNNPDGFRQQLVKMGFFEPYHSGIGGEMEPKFAHLPNNNGGRVALTRMAFGYTTEIPPLHILGMYNAIANDGKYVCPHLVKKLSRAGEPDSIVPVRYIRRQVCSPENAAKLRQCLHDVVWGPHGTARKWVQSDLVEIAGKTGTAYIIGKDGRYGSTKRLAFCGFFPYSHPLYSCVVLMLGADRGAGASSGVVLKNVALKMYARGLLDNKSDYRVTAAGHVPAAPTLYATDSKSRAANLNNGIGLKTAKVLARPGAGASKVVPNVVGLSAREAIGRLERRGMTVRTQGYGYVVEQSLAPGQRFTRGEMVYLKLKN</sequence>
<keyword evidence="7" id="KW-1185">Reference proteome</keyword>
<keyword evidence="2" id="KW-0645">Protease</keyword>
<proteinExistence type="predicted"/>
<reference evidence="6 7" key="1">
    <citation type="submission" date="2019-08" db="EMBL/GenBank/DDBJ databases">
        <title>In-depth cultivation of the pig gut microbiome towards novel bacterial diversity and tailored functional studies.</title>
        <authorList>
            <person name="Wylensek D."/>
            <person name="Hitch T.C.A."/>
            <person name="Clavel T."/>
        </authorList>
    </citation>
    <scope>NUCLEOTIDE SEQUENCE [LARGE SCALE GENOMIC DNA]</scope>
    <source>
        <strain evidence="6 7">Oil-RF-744-WCA-WT-10</strain>
    </source>
</reference>
<dbReference type="PROSITE" id="PS51178">
    <property type="entry name" value="PASTA"/>
    <property type="match status" value="1"/>
</dbReference>
<dbReference type="SUPFAM" id="SSF56601">
    <property type="entry name" value="beta-lactamase/transpeptidase-like"/>
    <property type="match status" value="1"/>
</dbReference>
<evidence type="ECO:0000259" key="5">
    <source>
        <dbReference type="PROSITE" id="PS51178"/>
    </source>
</evidence>
<comment type="subcellular location">
    <subcellularLocation>
        <location evidence="1">Membrane</location>
    </subcellularLocation>
</comment>
<dbReference type="Gene3D" id="3.90.1310.10">
    <property type="entry name" value="Penicillin-binding protein 2a (Domain 2)"/>
    <property type="match status" value="1"/>
</dbReference>
<keyword evidence="2" id="KW-0378">Hydrolase</keyword>
<dbReference type="RefSeq" id="WP_154327693.1">
    <property type="nucleotide sequence ID" value="NZ_CP045696.1"/>
</dbReference>
<dbReference type="GO" id="GO:0008658">
    <property type="term" value="F:penicillin binding"/>
    <property type="evidence" value="ECO:0007669"/>
    <property type="project" value="InterPro"/>
</dbReference>
<dbReference type="InterPro" id="IPR036138">
    <property type="entry name" value="PBP_dimer_sf"/>
</dbReference>
<dbReference type="Gene3D" id="3.30.10.20">
    <property type="match status" value="1"/>
</dbReference>
<dbReference type="CDD" id="cd06575">
    <property type="entry name" value="PASTA_Pbp2x-like_2"/>
    <property type="match status" value="1"/>
</dbReference>
<dbReference type="Pfam" id="PF00905">
    <property type="entry name" value="Transpeptidase"/>
    <property type="match status" value="1"/>
</dbReference>
<dbReference type="InterPro" id="IPR012338">
    <property type="entry name" value="Beta-lactam/transpept-like"/>
</dbReference>
<dbReference type="SUPFAM" id="SSF54184">
    <property type="entry name" value="Penicillin-binding protein 2x (pbp-2x), c-terminal domain"/>
    <property type="match status" value="1"/>
</dbReference>
<accession>A0A6L5XGH5</accession>
<dbReference type="PANTHER" id="PTHR30627:SF1">
    <property type="entry name" value="PEPTIDOGLYCAN D,D-TRANSPEPTIDASE FTSI"/>
    <property type="match status" value="1"/>
</dbReference>
<gene>
    <name evidence="6" type="ORF">FYJ29_12760</name>
</gene>
<organism evidence="6 7">
    <name type="scientific">Sodaliphilus pleomorphus</name>
    <dbReference type="NCBI Taxonomy" id="2606626"/>
    <lineage>
        <taxon>Bacteria</taxon>
        <taxon>Pseudomonadati</taxon>
        <taxon>Bacteroidota</taxon>
        <taxon>Bacteroidia</taxon>
        <taxon>Bacteroidales</taxon>
        <taxon>Muribaculaceae</taxon>
        <taxon>Sodaliphilus</taxon>
    </lineage>
</organism>
<dbReference type="Pfam" id="PF03793">
    <property type="entry name" value="PASTA"/>
    <property type="match status" value="1"/>
</dbReference>
<evidence type="ECO:0000256" key="2">
    <source>
        <dbReference type="ARBA" id="ARBA00022645"/>
    </source>
</evidence>
<dbReference type="InterPro" id="IPR001460">
    <property type="entry name" value="PCN-bd_Tpept"/>
</dbReference>
<dbReference type="InterPro" id="IPR050515">
    <property type="entry name" value="Beta-lactam/transpept"/>
</dbReference>
<dbReference type="InterPro" id="IPR005311">
    <property type="entry name" value="PBP_dimer"/>
</dbReference>
<dbReference type="SUPFAM" id="SSF56519">
    <property type="entry name" value="Penicillin binding protein dimerisation domain"/>
    <property type="match status" value="1"/>
</dbReference>
<dbReference type="AlphaFoldDB" id="A0A6L5XGH5"/>
<dbReference type="GO" id="GO:0005886">
    <property type="term" value="C:plasma membrane"/>
    <property type="evidence" value="ECO:0007669"/>
    <property type="project" value="TreeGrafter"/>
</dbReference>
<dbReference type="Pfam" id="PF03717">
    <property type="entry name" value="PBP_dimer"/>
    <property type="match status" value="1"/>
</dbReference>
<keyword evidence="2" id="KW-0121">Carboxypeptidase</keyword>
<feature type="domain" description="PASTA" evidence="5">
    <location>
        <begin position="645"/>
        <end position="703"/>
    </location>
</feature>
<name>A0A6L5XGH5_9BACT</name>
<keyword evidence="3 4" id="KW-0472">Membrane</keyword>
<keyword evidence="4" id="KW-0812">Transmembrane</keyword>
<dbReference type="Gene3D" id="3.30.450.330">
    <property type="match status" value="1"/>
</dbReference>
<dbReference type="InterPro" id="IPR005543">
    <property type="entry name" value="PASTA_dom"/>
</dbReference>
<dbReference type="SMART" id="SM00740">
    <property type="entry name" value="PASTA"/>
    <property type="match status" value="1"/>
</dbReference>
<evidence type="ECO:0000256" key="1">
    <source>
        <dbReference type="ARBA" id="ARBA00004370"/>
    </source>
</evidence>
<dbReference type="Proteomes" id="UP000483362">
    <property type="component" value="Unassembled WGS sequence"/>
</dbReference>